<keyword evidence="3" id="KW-1185">Reference proteome</keyword>
<sequence>MSGTLENARTARTVGIVRFDISRLTQFNDAEPLIAPRGISIISRTKQRAVNTVKSEERRTTQASDRHRCKMRNLK</sequence>
<organism evidence="2 3">
    <name type="scientific">Paraburkholderia franconis</name>
    <dbReference type="NCBI Taxonomy" id="2654983"/>
    <lineage>
        <taxon>Bacteria</taxon>
        <taxon>Pseudomonadati</taxon>
        <taxon>Pseudomonadota</taxon>
        <taxon>Betaproteobacteria</taxon>
        <taxon>Burkholderiales</taxon>
        <taxon>Burkholderiaceae</taxon>
        <taxon>Paraburkholderia</taxon>
    </lineage>
</organism>
<name>A0A7X1N698_9BURK</name>
<dbReference type="EMBL" id="WHNP01000003">
    <property type="protein sequence ID" value="MPW16130.1"/>
    <property type="molecule type" value="Genomic_DNA"/>
</dbReference>
<comment type="caution">
    <text evidence="2">The sequence shown here is derived from an EMBL/GenBank/DDBJ whole genome shotgun (WGS) entry which is preliminary data.</text>
</comment>
<dbReference type="RefSeq" id="WP_152755481.1">
    <property type="nucleotide sequence ID" value="NZ_WHNP01000003.1"/>
</dbReference>
<evidence type="ECO:0000313" key="3">
    <source>
        <dbReference type="Proteomes" id="UP000484381"/>
    </source>
</evidence>
<gene>
    <name evidence="2" type="ORF">GCT13_04105</name>
</gene>
<reference evidence="2 3" key="1">
    <citation type="submission" date="2019-10" db="EMBL/GenBank/DDBJ databases">
        <title>Paraburkholderia sp. isolated from nodules of Mimosa pudica from Brazilian Atlantic Forest soils.</title>
        <authorList>
            <person name="Paulitsch F."/>
            <person name="Hungria M."/>
            <person name="Dall'Agnol R."/>
        </authorList>
    </citation>
    <scope>NUCLEOTIDE SEQUENCE [LARGE SCALE GENOMIC DNA]</scope>
    <source>
        <strain evidence="2 3">CNPSo 3157</strain>
    </source>
</reference>
<dbReference type="Proteomes" id="UP000484381">
    <property type="component" value="Unassembled WGS sequence"/>
</dbReference>
<evidence type="ECO:0000313" key="2">
    <source>
        <dbReference type="EMBL" id="MPW16130.1"/>
    </source>
</evidence>
<dbReference type="AlphaFoldDB" id="A0A7X1N698"/>
<feature type="region of interest" description="Disordered" evidence="1">
    <location>
        <begin position="46"/>
        <end position="75"/>
    </location>
</feature>
<accession>A0A7X1N698</accession>
<feature type="compositionally biased region" description="Basic and acidic residues" evidence="1">
    <location>
        <begin position="54"/>
        <end position="66"/>
    </location>
</feature>
<protein>
    <submittedName>
        <fullName evidence="2">Uncharacterized protein</fullName>
    </submittedName>
</protein>
<proteinExistence type="predicted"/>
<evidence type="ECO:0000256" key="1">
    <source>
        <dbReference type="SAM" id="MobiDB-lite"/>
    </source>
</evidence>